<sequence length="250" mass="26797">MTRYSDDCEFDLYPGSRTGPVLIFVHGGAWRAEDKAQHAALATRLAAATGCPVAVPNYRLTPAGNTDPQWRHPVHARDVLAFLDFIRGHPGLDTGNLVLIGHSCSAHMLAAIALQSAEPALVPAPGVLAAIRGIVCSEGIFDLDALLARFPDYRAMFVAPAFGPGPDYARYNAAAWPLRDGGARIEWLLLHSRGDGLVDVGQAERMHAHLAALDPARVALELDTLTGEHDDVLASEAYVARVCAFVARFS</sequence>
<dbReference type="PANTHER" id="PTHR48081:SF33">
    <property type="entry name" value="KYNURENINE FORMAMIDASE"/>
    <property type="match status" value="1"/>
</dbReference>
<keyword evidence="1" id="KW-0378">Hydrolase</keyword>
<protein>
    <recommendedName>
        <fullName evidence="2">Alpha/beta hydrolase fold-3 domain-containing protein</fullName>
    </recommendedName>
</protein>
<dbReference type="AlphaFoldDB" id="A0A0D2MU63"/>
<evidence type="ECO:0000259" key="2">
    <source>
        <dbReference type="Pfam" id="PF07859"/>
    </source>
</evidence>
<dbReference type="SUPFAM" id="SSF53474">
    <property type="entry name" value="alpha/beta-Hydrolases"/>
    <property type="match status" value="1"/>
</dbReference>
<feature type="domain" description="Alpha/beta hydrolase fold-3" evidence="2">
    <location>
        <begin position="22"/>
        <end position="120"/>
    </location>
</feature>
<accession>A0A0D2MU63</accession>
<dbReference type="PANTHER" id="PTHR48081">
    <property type="entry name" value="AB HYDROLASE SUPERFAMILY PROTEIN C4A8.06C"/>
    <property type="match status" value="1"/>
</dbReference>
<dbReference type="OrthoDB" id="6495301at2759"/>
<proteinExistence type="predicted"/>
<evidence type="ECO:0000313" key="4">
    <source>
        <dbReference type="Proteomes" id="UP000054270"/>
    </source>
</evidence>
<dbReference type="InterPro" id="IPR029058">
    <property type="entry name" value="AB_hydrolase_fold"/>
</dbReference>
<dbReference type="GO" id="GO:0016787">
    <property type="term" value="F:hydrolase activity"/>
    <property type="evidence" value="ECO:0007669"/>
    <property type="project" value="UniProtKB-KW"/>
</dbReference>
<dbReference type="STRING" id="945553.A0A0D2MU63"/>
<dbReference type="Pfam" id="PF07859">
    <property type="entry name" value="Abhydrolase_3"/>
    <property type="match status" value="1"/>
</dbReference>
<dbReference type="Gene3D" id="3.40.50.1820">
    <property type="entry name" value="alpha/beta hydrolase"/>
    <property type="match status" value="1"/>
</dbReference>
<keyword evidence="4" id="KW-1185">Reference proteome</keyword>
<organism evidence="3 4">
    <name type="scientific">Hypholoma sublateritium (strain FD-334 SS-4)</name>
    <dbReference type="NCBI Taxonomy" id="945553"/>
    <lineage>
        <taxon>Eukaryota</taxon>
        <taxon>Fungi</taxon>
        <taxon>Dikarya</taxon>
        <taxon>Basidiomycota</taxon>
        <taxon>Agaricomycotina</taxon>
        <taxon>Agaricomycetes</taxon>
        <taxon>Agaricomycetidae</taxon>
        <taxon>Agaricales</taxon>
        <taxon>Agaricineae</taxon>
        <taxon>Strophariaceae</taxon>
        <taxon>Hypholoma</taxon>
    </lineage>
</organism>
<dbReference type="InterPro" id="IPR013094">
    <property type="entry name" value="AB_hydrolase_3"/>
</dbReference>
<evidence type="ECO:0000313" key="3">
    <source>
        <dbReference type="EMBL" id="KJA27548.1"/>
    </source>
</evidence>
<reference evidence="4" key="1">
    <citation type="submission" date="2014-04" db="EMBL/GenBank/DDBJ databases">
        <title>Evolutionary Origins and Diversification of the Mycorrhizal Mutualists.</title>
        <authorList>
            <consortium name="DOE Joint Genome Institute"/>
            <consortium name="Mycorrhizal Genomics Consortium"/>
            <person name="Kohler A."/>
            <person name="Kuo A."/>
            <person name="Nagy L.G."/>
            <person name="Floudas D."/>
            <person name="Copeland A."/>
            <person name="Barry K.W."/>
            <person name="Cichocki N."/>
            <person name="Veneault-Fourrey C."/>
            <person name="LaButti K."/>
            <person name="Lindquist E.A."/>
            <person name="Lipzen A."/>
            <person name="Lundell T."/>
            <person name="Morin E."/>
            <person name="Murat C."/>
            <person name="Riley R."/>
            <person name="Ohm R."/>
            <person name="Sun H."/>
            <person name="Tunlid A."/>
            <person name="Henrissat B."/>
            <person name="Grigoriev I.V."/>
            <person name="Hibbett D.S."/>
            <person name="Martin F."/>
        </authorList>
    </citation>
    <scope>NUCLEOTIDE SEQUENCE [LARGE SCALE GENOMIC DNA]</scope>
    <source>
        <strain evidence="4">FD-334 SS-4</strain>
    </source>
</reference>
<dbReference type="EMBL" id="KN817524">
    <property type="protein sequence ID" value="KJA27548.1"/>
    <property type="molecule type" value="Genomic_DNA"/>
</dbReference>
<evidence type="ECO:0000256" key="1">
    <source>
        <dbReference type="ARBA" id="ARBA00022801"/>
    </source>
</evidence>
<gene>
    <name evidence="3" type="ORF">HYPSUDRAFT_945272</name>
</gene>
<dbReference type="OMA" id="HSCGGHM"/>
<dbReference type="Proteomes" id="UP000054270">
    <property type="component" value="Unassembled WGS sequence"/>
</dbReference>
<dbReference type="InterPro" id="IPR050300">
    <property type="entry name" value="GDXG_lipolytic_enzyme"/>
</dbReference>
<name>A0A0D2MU63_HYPSF</name>